<organism evidence="4 5">
    <name type="scientific">Candidatus Kaiserbacteria bacterium GW2011_GWC2_52_8b</name>
    <dbReference type="NCBI Taxonomy" id="1618676"/>
    <lineage>
        <taxon>Bacteria</taxon>
        <taxon>Candidatus Kaiseribacteriota</taxon>
    </lineage>
</organism>
<comment type="caution">
    <text evidence="4">The sequence shown here is derived from an EMBL/GenBank/DDBJ whole genome shotgun (WGS) entry which is preliminary data.</text>
</comment>
<keyword evidence="3" id="KW-0732">Signal</keyword>
<dbReference type="PATRIC" id="fig|1618676.3.peg.329"/>
<protein>
    <submittedName>
        <fullName evidence="4">Cell surface flocculin</fullName>
    </submittedName>
</protein>
<evidence type="ECO:0000256" key="2">
    <source>
        <dbReference type="SAM" id="Phobius"/>
    </source>
</evidence>
<feature type="region of interest" description="Disordered" evidence="1">
    <location>
        <begin position="415"/>
        <end position="437"/>
    </location>
</feature>
<reference evidence="4 5" key="1">
    <citation type="journal article" date="2015" name="Nature">
        <title>rRNA introns, odd ribosomes, and small enigmatic genomes across a large radiation of phyla.</title>
        <authorList>
            <person name="Brown C.T."/>
            <person name="Hug L.A."/>
            <person name="Thomas B.C."/>
            <person name="Sharon I."/>
            <person name="Castelle C.J."/>
            <person name="Singh A."/>
            <person name="Wilkins M.J."/>
            <person name="Williams K.H."/>
            <person name="Banfield J.F."/>
        </authorList>
    </citation>
    <scope>NUCLEOTIDE SEQUENCE [LARGE SCALE GENOMIC DNA]</scope>
</reference>
<keyword evidence="2" id="KW-0812">Transmembrane</keyword>
<feature type="compositionally biased region" description="Low complexity" evidence="1">
    <location>
        <begin position="209"/>
        <end position="218"/>
    </location>
</feature>
<feature type="region of interest" description="Disordered" evidence="1">
    <location>
        <begin position="156"/>
        <end position="296"/>
    </location>
</feature>
<evidence type="ECO:0000256" key="1">
    <source>
        <dbReference type="SAM" id="MobiDB-lite"/>
    </source>
</evidence>
<feature type="signal peptide" evidence="3">
    <location>
        <begin position="1"/>
        <end position="25"/>
    </location>
</feature>
<feature type="compositionally biased region" description="Low complexity" evidence="1">
    <location>
        <begin position="262"/>
        <end position="296"/>
    </location>
</feature>
<feature type="compositionally biased region" description="Pro residues" evidence="1">
    <location>
        <begin position="163"/>
        <end position="172"/>
    </location>
</feature>
<dbReference type="EMBL" id="LCRF01000013">
    <property type="protein sequence ID" value="KKW31480.1"/>
    <property type="molecule type" value="Genomic_DNA"/>
</dbReference>
<accession>A0A0G1XKS6</accession>
<dbReference type="AlphaFoldDB" id="A0A0G1XKS6"/>
<evidence type="ECO:0000256" key="3">
    <source>
        <dbReference type="SAM" id="SignalP"/>
    </source>
</evidence>
<evidence type="ECO:0000313" key="4">
    <source>
        <dbReference type="EMBL" id="KKW31480.1"/>
    </source>
</evidence>
<keyword evidence="2" id="KW-0472">Membrane</keyword>
<dbReference type="Gene3D" id="2.60.40.10">
    <property type="entry name" value="Immunoglobulins"/>
    <property type="match status" value="1"/>
</dbReference>
<proteinExistence type="predicted"/>
<feature type="compositionally biased region" description="Low complexity" evidence="1">
    <location>
        <begin position="420"/>
        <end position="437"/>
    </location>
</feature>
<feature type="transmembrane region" description="Helical" evidence="2">
    <location>
        <begin position="953"/>
        <end position="973"/>
    </location>
</feature>
<dbReference type="InterPro" id="IPR013783">
    <property type="entry name" value="Ig-like_fold"/>
</dbReference>
<feature type="chain" id="PRO_5002540835" evidence="3">
    <location>
        <begin position="26"/>
        <end position="982"/>
    </location>
</feature>
<sequence length="982" mass="101615">MHMPQRGVVLCIFLTTLLIVNVAAALTPSETVLGSNTTNIRINVSNYNENNMLSANAQCPKANNDTTIYDIKKPHVNESPDGTKFTENGREITNYYGKKCSSDMVQGYCEYDNHCIGLRCQKNGVWGDCKQTQTTCNSSTGTQISGATNCASAAPATDAATPAPAPKPPTPAAPATGAATPAPVPTTQTTNPPAAAVISPAPATPAVPVPATDATSPAPTVPAPANQIAGLANGSPATGGAGGSPPPPPAKPFSGNAALSQTSGLSPTRGSSPSSGTPRGNLALSNSSYRPPSTFSSSYPRASSYSSYSPSNLFSSFSGLVTGLIGSVAPAITRAINYVAPTFSAPATVTQSPPVAKAPPTIYTLPPRIPTPQTTALAVTPASMVVTASVSPTTVPAPPVASVQTTAPSALITQIPTPPTTQDAQQPVQSVTTQDQTPVTQTLSERISRIVATVLGTTAPPSLQTVQNIPSATTPSVRAPVNESSPEARPLVSVGTSLANANVEPAPILAQDTGVTAAYANRASPLSFLGSISRTPAQNPSQTPVATWAMAFPTGVGTEVVVAIPTTSFGIFVNHLQGGWTRGALSPFGEAQSQLALAQAESNRIAMEAQINEWKEARDAGVCDSVCENSLANLERGLSIQQYTIASLIKRRMDSDLATIRTPREVLEELTTTSTSGPTLTQNAVRTFDPASRAAQLEKLGMTGTTTNALPAGSPLKSSLADIELLIQSETGTPIDLSPTSRPIIDKVEVPSQQFDAERQAYLARNAVGLIDSDHDGISDYDEVNLYHTNPRSAYSTGGALTDGEMITLGFDTSTSTLRRVPVESPIISGPESPGLYGVSGITVNSGTAEVATSITLMGQAFPDALVTLYVFSMPVVVTVKTDDNGVWTYTLDTELESGDHDLYVATVDATGKIIAKSPSVRFALTAQAAEFTPLLIGETPRSDPLDELRNNLIAIALTGFGVFAIIAVAILGTRRKDAGAA</sequence>
<name>A0A0G1XKS6_9BACT</name>
<dbReference type="Proteomes" id="UP000034445">
    <property type="component" value="Unassembled WGS sequence"/>
</dbReference>
<gene>
    <name evidence="4" type="ORF">UY74_C0013G0019</name>
</gene>
<evidence type="ECO:0000313" key="5">
    <source>
        <dbReference type="Proteomes" id="UP000034445"/>
    </source>
</evidence>
<keyword evidence="2" id="KW-1133">Transmembrane helix</keyword>
<feature type="compositionally biased region" description="Low complexity" evidence="1">
    <location>
        <begin position="173"/>
        <end position="201"/>
    </location>
</feature>